<evidence type="ECO:0000256" key="1">
    <source>
        <dbReference type="SAM" id="Phobius"/>
    </source>
</evidence>
<keyword evidence="1" id="KW-1133">Transmembrane helix</keyword>
<keyword evidence="1" id="KW-0812">Transmembrane</keyword>
<dbReference type="WBParaSite" id="TMUE_3000012013.1">
    <property type="protein sequence ID" value="TMUE_3000012013.1"/>
    <property type="gene ID" value="WBGene00293234"/>
</dbReference>
<protein>
    <submittedName>
        <fullName evidence="3">Uncharacterized protein</fullName>
    </submittedName>
</protein>
<dbReference type="AlphaFoldDB" id="A0A5S6QY05"/>
<organism evidence="2 3">
    <name type="scientific">Trichuris muris</name>
    <name type="common">Mouse whipworm</name>
    <dbReference type="NCBI Taxonomy" id="70415"/>
    <lineage>
        <taxon>Eukaryota</taxon>
        <taxon>Metazoa</taxon>
        <taxon>Ecdysozoa</taxon>
        <taxon>Nematoda</taxon>
        <taxon>Enoplea</taxon>
        <taxon>Dorylaimia</taxon>
        <taxon>Trichinellida</taxon>
        <taxon>Trichuridae</taxon>
        <taxon>Trichuris</taxon>
    </lineage>
</organism>
<reference evidence="3" key="1">
    <citation type="submission" date="2019-12" db="UniProtKB">
        <authorList>
            <consortium name="WormBaseParasite"/>
        </authorList>
    </citation>
    <scope>IDENTIFICATION</scope>
</reference>
<keyword evidence="2" id="KW-1185">Reference proteome</keyword>
<dbReference type="Proteomes" id="UP000046395">
    <property type="component" value="Unassembled WGS sequence"/>
</dbReference>
<name>A0A5S6QY05_TRIMR</name>
<feature type="transmembrane region" description="Helical" evidence="1">
    <location>
        <begin position="12"/>
        <end position="34"/>
    </location>
</feature>
<proteinExistence type="predicted"/>
<keyword evidence="1" id="KW-0472">Membrane</keyword>
<evidence type="ECO:0000313" key="3">
    <source>
        <dbReference type="WBParaSite" id="TMUE_3000012013.1"/>
    </source>
</evidence>
<sequence length="291" mass="33709">MFELTGSNWTWCYRILSATLSSIVVVSFLCSASLNRLCSGWLLQFTGWRHLPEREKDGSMNYETKDRFFGRFIVGVRDFLFVACVYACEWFPLRLAMPIADQRSFDLEGPKRSKDQFDWKFKLLTADYCHFWWSRTKALFNKRNGRFQADERLPINSFHLHGNDHRLNAQRRRFAPAYVKLRGKFFSQVCRQSALACAIRNRPIEECLSEPTSISRRDLKATDQRVRAKPTTRHYSTSDGTFISQATVSALSSADFSEYIKQTLPLRSVVSSVNSVTSKLCSYQKDIIKPT</sequence>
<evidence type="ECO:0000313" key="2">
    <source>
        <dbReference type="Proteomes" id="UP000046395"/>
    </source>
</evidence>
<accession>A0A5S6QY05</accession>